<protein>
    <submittedName>
        <fullName evidence="1">Transposase</fullName>
    </submittedName>
</protein>
<organism evidence="1">
    <name type="scientific">virus sp. ctML55</name>
    <dbReference type="NCBI Taxonomy" id="2827627"/>
    <lineage>
        <taxon>Viruses</taxon>
    </lineage>
</organism>
<name>A0A8S5RIF1_9VIRU</name>
<evidence type="ECO:0000313" key="1">
    <source>
        <dbReference type="EMBL" id="DAE31151.1"/>
    </source>
</evidence>
<reference evidence="1" key="1">
    <citation type="journal article" date="2021" name="Proc. Natl. Acad. Sci. U.S.A.">
        <title>A Catalog of Tens of Thousands of Viruses from Human Metagenomes Reveals Hidden Associations with Chronic Diseases.</title>
        <authorList>
            <person name="Tisza M.J."/>
            <person name="Buck C.B."/>
        </authorList>
    </citation>
    <scope>NUCLEOTIDE SEQUENCE</scope>
    <source>
        <strain evidence="1">CtML55</strain>
    </source>
</reference>
<dbReference type="EMBL" id="BK059105">
    <property type="protein sequence ID" value="DAE31151.1"/>
    <property type="molecule type" value="Genomic_DNA"/>
</dbReference>
<sequence length="112" mass="13330">MMTHTELKQVILEYMRDLYKMEYIGGLDIESLDPVGYKVSFNFDRSEMPLVIIADLPDEEFLPFIKEELRSRKLQRVKYYNATKLPPEQHNLCYEREGIDRQDKRGYCGTCI</sequence>
<accession>A0A8S5RIF1</accession>
<proteinExistence type="predicted"/>